<dbReference type="Proteomes" id="UP001596972">
    <property type="component" value="Unassembled WGS sequence"/>
</dbReference>
<evidence type="ECO:0000313" key="4">
    <source>
        <dbReference type="Proteomes" id="UP001596972"/>
    </source>
</evidence>
<evidence type="ECO:0000259" key="2">
    <source>
        <dbReference type="PROSITE" id="PS50164"/>
    </source>
</evidence>
<dbReference type="Gene3D" id="3.30.420.10">
    <property type="entry name" value="Ribonuclease H-like superfamily/Ribonuclease H"/>
    <property type="match status" value="1"/>
</dbReference>
<dbReference type="InterPro" id="IPR036397">
    <property type="entry name" value="RNaseH_sf"/>
</dbReference>
<keyword evidence="3" id="KW-0378">Hydrolase</keyword>
<dbReference type="PANTHER" id="PTHR30562">
    <property type="entry name" value="UVRC/OXIDOREDUCTASE"/>
    <property type="match status" value="1"/>
</dbReference>
<dbReference type="PROSITE" id="PS50164">
    <property type="entry name" value="GIY_YIG"/>
    <property type="match status" value="1"/>
</dbReference>
<dbReference type="InterPro" id="IPR013520">
    <property type="entry name" value="Ribonucl_H"/>
</dbReference>
<gene>
    <name evidence="3" type="ORF">ACFQ11_20205</name>
</gene>
<keyword evidence="3" id="KW-0540">Nuclease</keyword>
<dbReference type="InterPro" id="IPR006054">
    <property type="entry name" value="DnaQ"/>
</dbReference>
<dbReference type="GO" id="GO:0004527">
    <property type="term" value="F:exonuclease activity"/>
    <property type="evidence" value="ECO:0007669"/>
    <property type="project" value="UniProtKB-KW"/>
</dbReference>
<dbReference type="SUPFAM" id="SSF53098">
    <property type="entry name" value="Ribonuclease H-like"/>
    <property type="match status" value="1"/>
</dbReference>
<dbReference type="RefSeq" id="WP_378300804.1">
    <property type="nucleotide sequence ID" value="NZ_JBHTJA010000040.1"/>
</dbReference>
<dbReference type="SUPFAM" id="SSF82771">
    <property type="entry name" value="GIY-YIG endonuclease"/>
    <property type="match status" value="1"/>
</dbReference>
<dbReference type="InterPro" id="IPR035901">
    <property type="entry name" value="GIY-YIG_endonuc_sf"/>
</dbReference>
<feature type="compositionally biased region" description="Basic and acidic residues" evidence="1">
    <location>
        <begin position="573"/>
        <end position="594"/>
    </location>
</feature>
<name>A0ABW3ESX7_9ACTN</name>
<evidence type="ECO:0000256" key="1">
    <source>
        <dbReference type="SAM" id="MobiDB-lite"/>
    </source>
</evidence>
<protein>
    <submittedName>
        <fullName evidence="3">DEDD exonuclease domain-containing protein</fullName>
    </submittedName>
</protein>
<feature type="region of interest" description="Disordered" evidence="1">
    <location>
        <begin position="572"/>
        <end position="614"/>
    </location>
</feature>
<dbReference type="PANTHER" id="PTHR30562:SF1">
    <property type="entry name" value="UVRABC SYSTEM PROTEIN C"/>
    <property type="match status" value="1"/>
</dbReference>
<sequence length="614" mass="65844">MTTVHGNDVPDVGVQGTLDDLGTPLAEVTFVVVDLETTGGSAADSAITEIGAVKVRGGEPLGEFGTLVDPGGPIPPFITALTGITTAMVTAAPRMDSVLPAFLEFARGAVLVAHNAPFDIGFLKAACAEQGRAWPAFPVVDTVDLARRVLSRDEVPNCKLGTLARFFRTATEPTHRALADARATVEVLHGLIERLGSFGVTSLEEMRGFAKAPTPEQRRKRHLAEGVPSAPGVYLFEDGSGEVLYVGKSGDLRSRVRSYFTGSETRRRVREMVGLAENVRTIPCATGLEAEVRELRLIAEHKPRYNKRSKFPERAIWLKLTAEPFPRLSIVRECRDDGACYLGPVSSRHQAEEARAALHEAVPLRQCTQRLSPRLIAAGRARTCALAELGRCGAPCEGRESAADYAAHADTARAVMRGDVRPVVAAAQVRIDRLAAELRYEEAAAQRDRLHAFVRAAARGQRLAALAALPELVAALPAFDGGWELSVVRYGRLAAAGTVPPHARPRPYVDALIATAETVFPPSGGAPGGVALGAAPSAGATAEEMECVLRWLDRPGVRLVEVRGTWTCPAHGAEGRRERLDRVVSDRAARDRAYGDPASTAHPARARASRRPMR</sequence>
<dbReference type="Gene3D" id="3.40.1440.10">
    <property type="entry name" value="GIY-YIG endonuclease"/>
    <property type="match status" value="1"/>
</dbReference>
<evidence type="ECO:0000313" key="3">
    <source>
        <dbReference type="EMBL" id="MFD0902735.1"/>
    </source>
</evidence>
<feature type="compositionally biased region" description="Basic residues" evidence="1">
    <location>
        <begin position="604"/>
        <end position="614"/>
    </location>
</feature>
<keyword evidence="4" id="KW-1185">Reference proteome</keyword>
<feature type="domain" description="GIY-YIG" evidence="2">
    <location>
        <begin position="229"/>
        <end position="307"/>
    </location>
</feature>
<dbReference type="CDD" id="cd06127">
    <property type="entry name" value="DEDDh"/>
    <property type="match status" value="1"/>
</dbReference>
<dbReference type="InterPro" id="IPR012337">
    <property type="entry name" value="RNaseH-like_sf"/>
</dbReference>
<reference evidence="4" key="1">
    <citation type="journal article" date="2019" name="Int. J. Syst. Evol. Microbiol.">
        <title>The Global Catalogue of Microorganisms (GCM) 10K type strain sequencing project: providing services to taxonomists for standard genome sequencing and annotation.</title>
        <authorList>
            <consortium name="The Broad Institute Genomics Platform"/>
            <consortium name="The Broad Institute Genome Sequencing Center for Infectious Disease"/>
            <person name="Wu L."/>
            <person name="Ma J."/>
        </authorList>
    </citation>
    <scope>NUCLEOTIDE SEQUENCE [LARGE SCALE GENOMIC DNA]</scope>
    <source>
        <strain evidence="4">JCM 31202</strain>
    </source>
</reference>
<dbReference type="EMBL" id="JBHTJA010000040">
    <property type="protein sequence ID" value="MFD0902735.1"/>
    <property type="molecule type" value="Genomic_DNA"/>
</dbReference>
<dbReference type="CDD" id="cd10434">
    <property type="entry name" value="GIY-YIG_UvrC_Cho"/>
    <property type="match status" value="1"/>
</dbReference>
<dbReference type="InterPro" id="IPR050066">
    <property type="entry name" value="UvrABC_protein_C"/>
</dbReference>
<dbReference type="SMART" id="SM00479">
    <property type="entry name" value="EXOIII"/>
    <property type="match status" value="1"/>
</dbReference>
<accession>A0ABW3ESX7</accession>
<dbReference type="SMART" id="SM00465">
    <property type="entry name" value="GIYc"/>
    <property type="match status" value="1"/>
</dbReference>
<dbReference type="InterPro" id="IPR000305">
    <property type="entry name" value="GIY-YIG_endonuc"/>
</dbReference>
<organism evidence="3 4">
    <name type="scientific">Actinomadura sediminis</name>
    <dbReference type="NCBI Taxonomy" id="1038904"/>
    <lineage>
        <taxon>Bacteria</taxon>
        <taxon>Bacillati</taxon>
        <taxon>Actinomycetota</taxon>
        <taxon>Actinomycetes</taxon>
        <taxon>Streptosporangiales</taxon>
        <taxon>Thermomonosporaceae</taxon>
        <taxon>Actinomadura</taxon>
    </lineage>
</organism>
<dbReference type="NCBIfam" id="TIGR00573">
    <property type="entry name" value="dnaq"/>
    <property type="match status" value="1"/>
</dbReference>
<dbReference type="NCBIfam" id="NF005905">
    <property type="entry name" value="PRK07883.1-3"/>
    <property type="match status" value="1"/>
</dbReference>
<proteinExistence type="predicted"/>
<keyword evidence="3" id="KW-0269">Exonuclease</keyword>
<dbReference type="InterPro" id="IPR047296">
    <property type="entry name" value="GIY-YIG_UvrC_Cho"/>
</dbReference>
<dbReference type="Pfam" id="PF01541">
    <property type="entry name" value="GIY-YIG"/>
    <property type="match status" value="1"/>
</dbReference>
<comment type="caution">
    <text evidence="3">The sequence shown here is derived from an EMBL/GenBank/DDBJ whole genome shotgun (WGS) entry which is preliminary data.</text>
</comment>
<dbReference type="Pfam" id="PF00929">
    <property type="entry name" value="RNase_T"/>
    <property type="match status" value="1"/>
</dbReference>
<dbReference type="NCBIfam" id="NF005907">
    <property type="entry name" value="PRK07883.1-5"/>
    <property type="match status" value="1"/>
</dbReference>